<evidence type="ECO:0000256" key="1">
    <source>
        <dbReference type="ARBA" id="ARBA00004123"/>
    </source>
</evidence>
<accession>A0A8H6ISN4</accession>
<comment type="subcellular location">
    <subcellularLocation>
        <location evidence="1">Nucleus</location>
    </subcellularLocation>
</comment>
<evidence type="ECO:0000259" key="4">
    <source>
        <dbReference type="Pfam" id="PF00172"/>
    </source>
</evidence>
<keyword evidence="2" id="KW-0539">Nucleus</keyword>
<evidence type="ECO:0000313" key="5">
    <source>
        <dbReference type="EMBL" id="KAF6794605.1"/>
    </source>
</evidence>
<dbReference type="PANTHER" id="PTHR37534">
    <property type="entry name" value="TRANSCRIPTIONAL ACTIVATOR PROTEIN UGA3"/>
    <property type="match status" value="1"/>
</dbReference>
<dbReference type="EMBL" id="WIGN01000407">
    <property type="protein sequence ID" value="KAF6794605.1"/>
    <property type="molecule type" value="Genomic_DNA"/>
</dbReference>
<feature type="domain" description="Zn(2)-C6 fungal-type" evidence="4">
    <location>
        <begin position="23"/>
        <end position="47"/>
    </location>
</feature>
<dbReference type="Pfam" id="PF11951">
    <property type="entry name" value="Fungal_trans_2"/>
    <property type="match status" value="1"/>
</dbReference>
<feature type="region of interest" description="Disordered" evidence="3">
    <location>
        <begin position="58"/>
        <end position="80"/>
    </location>
</feature>
<evidence type="ECO:0000313" key="6">
    <source>
        <dbReference type="Proteomes" id="UP000652219"/>
    </source>
</evidence>
<comment type="caution">
    <text evidence="5">The sequence shown here is derived from an EMBL/GenBank/DDBJ whole genome shotgun (WGS) entry which is preliminary data.</text>
</comment>
<feature type="compositionally biased region" description="Polar residues" evidence="3">
    <location>
        <begin position="365"/>
        <end position="374"/>
    </location>
</feature>
<dbReference type="GO" id="GO:0005634">
    <property type="term" value="C:nucleus"/>
    <property type="evidence" value="ECO:0007669"/>
    <property type="project" value="UniProtKB-SubCell"/>
</dbReference>
<dbReference type="PANTHER" id="PTHR37534:SF11">
    <property type="entry name" value="ZN(II)2CYS6 TRANSCRIPTION FACTOR (EUROFUNG)"/>
    <property type="match status" value="1"/>
</dbReference>
<evidence type="ECO:0000256" key="3">
    <source>
        <dbReference type="SAM" id="MobiDB-lite"/>
    </source>
</evidence>
<dbReference type="GO" id="GO:0008270">
    <property type="term" value="F:zinc ion binding"/>
    <property type="evidence" value="ECO:0007669"/>
    <property type="project" value="InterPro"/>
</dbReference>
<dbReference type="CDD" id="cd00067">
    <property type="entry name" value="GAL4"/>
    <property type="match status" value="1"/>
</dbReference>
<proteinExistence type="predicted"/>
<reference evidence="5 6" key="1">
    <citation type="journal article" date="2020" name="Phytopathology">
        <title>Genome Sequence Resources of Colletotrichum truncatum, C. plurivorum, C. musicola, and C. sojae: Four Species Pathogenic to Soybean (Glycine max).</title>
        <authorList>
            <person name="Rogerio F."/>
            <person name="Boufleur T.R."/>
            <person name="Ciampi-Guillardi M."/>
            <person name="Sukno S.A."/>
            <person name="Thon M.R."/>
            <person name="Massola Junior N.S."/>
            <person name="Baroncelli R."/>
        </authorList>
    </citation>
    <scope>NUCLEOTIDE SEQUENCE [LARGE SCALE GENOMIC DNA]</scope>
    <source>
        <strain evidence="5 6">LFN0009</strain>
    </source>
</reference>
<organism evidence="5 6">
    <name type="scientific">Colletotrichum sojae</name>
    <dbReference type="NCBI Taxonomy" id="2175907"/>
    <lineage>
        <taxon>Eukaryota</taxon>
        <taxon>Fungi</taxon>
        <taxon>Dikarya</taxon>
        <taxon>Ascomycota</taxon>
        <taxon>Pezizomycotina</taxon>
        <taxon>Sordariomycetes</taxon>
        <taxon>Hypocreomycetidae</taxon>
        <taxon>Glomerellales</taxon>
        <taxon>Glomerellaceae</taxon>
        <taxon>Colletotrichum</taxon>
        <taxon>Colletotrichum orchidearum species complex</taxon>
    </lineage>
</organism>
<protein>
    <recommendedName>
        <fullName evidence="4">Zn(2)-C6 fungal-type domain-containing protein</fullName>
    </recommendedName>
</protein>
<dbReference type="InterPro" id="IPR001138">
    <property type="entry name" value="Zn2Cys6_DnaBD"/>
</dbReference>
<dbReference type="AlphaFoldDB" id="A0A8H6ISN4"/>
<dbReference type="Pfam" id="PF00172">
    <property type="entry name" value="Zn_clus"/>
    <property type="match status" value="1"/>
</dbReference>
<dbReference type="GO" id="GO:0000976">
    <property type="term" value="F:transcription cis-regulatory region binding"/>
    <property type="evidence" value="ECO:0007669"/>
    <property type="project" value="TreeGrafter"/>
</dbReference>
<keyword evidence="6" id="KW-1185">Reference proteome</keyword>
<dbReference type="InterPro" id="IPR021858">
    <property type="entry name" value="Fun_TF"/>
</dbReference>
<gene>
    <name evidence="5" type="ORF">CSOJ01_13648</name>
</gene>
<evidence type="ECO:0000256" key="2">
    <source>
        <dbReference type="ARBA" id="ARBA00023242"/>
    </source>
</evidence>
<name>A0A8H6ISN4_9PEZI</name>
<sequence>MQVQESKLVRSLSALSLLTPWQTKCDEKKPACARCEERGLQCPGYALNVRWSRKHQVRAQPASREGCKSSSRDNASCATTRTTAETVLDASAKPSQGPGQNGSPQLDSWPAFSPLWDLTFPPDLSYSFTSAADAILAVQQQRASPVVPSWDVPFLGSAWTVDDLLSSSPSSHGELSRRIYSNIPFKTAGRDPVKEVPRELSNLPTTLSEYFFREVITLYCAWDSKSNVMRTIVEASWQSSAALYHTIQSMAAACLSEDFPHLLPVARSEHATALDLVRKSPPPAPARRDNASLLASQLLGHTSSWLRPQDLATDVFRTSCGILRDVTEDQDADPGVAEFFRGTMDYWAMLLAFLTDSQHLGDWPNQPSSTSPTVTGPAREEEQPPPQHPYSGISRATVRLLTGTGILIFRYRKRMSSVRFLASDDVDVFRSALREARRLERALLAHAAPQPSSVRDPDDPRTPLRHLELVDEAYRCTGLLQLYRVFPDLLAERYAPWDRDRLLRPGAPSGKTPSVQERRAWLTKLAMHVLGILREIPFESRTRSAQPFIMVAVWSELIKQTWAALDGGDEDAYWVDVAREKNLGTMMG</sequence>
<dbReference type="GO" id="GO:0000981">
    <property type="term" value="F:DNA-binding transcription factor activity, RNA polymerase II-specific"/>
    <property type="evidence" value="ECO:0007669"/>
    <property type="project" value="InterPro"/>
</dbReference>
<dbReference type="Proteomes" id="UP000652219">
    <property type="component" value="Unassembled WGS sequence"/>
</dbReference>
<feature type="region of interest" description="Disordered" evidence="3">
    <location>
        <begin position="362"/>
        <end position="394"/>
    </location>
</feature>
<dbReference type="GO" id="GO:0045944">
    <property type="term" value="P:positive regulation of transcription by RNA polymerase II"/>
    <property type="evidence" value="ECO:0007669"/>
    <property type="project" value="TreeGrafter"/>
</dbReference>